<reference evidence="1 2" key="1">
    <citation type="journal article" date="2015" name="Proc. Natl. Acad. Sci. U.S.A.">
        <title>The resurrection genome of Boea hygrometrica: A blueprint for survival of dehydration.</title>
        <authorList>
            <person name="Xiao L."/>
            <person name="Yang G."/>
            <person name="Zhang L."/>
            <person name="Yang X."/>
            <person name="Zhao S."/>
            <person name="Ji Z."/>
            <person name="Zhou Q."/>
            <person name="Hu M."/>
            <person name="Wang Y."/>
            <person name="Chen M."/>
            <person name="Xu Y."/>
            <person name="Jin H."/>
            <person name="Xiao X."/>
            <person name="Hu G."/>
            <person name="Bao F."/>
            <person name="Hu Y."/>
            <person name="Wan P."/>
            <person name="Li L."/>
            <person name="Deng X."/>
            <person name="Kuang T."/>
            <person name="Xiang C."/>
            <person name="Zhu J.K."/>
            <person name="Oliver M.J."/>
            <person name="He Y."/>
        </authorList>
    </citation>
    <scope>NUCLEOTIDE SEQUENCE [LARGE SCALE GENOMIC DNA]</scope>
    <source>
        <strain evidence="2">cv. XS01</strain>
    </source>
</reference>
<dbReference type="Proteomes" id="UP000250235">
    <property type="component" value="Unassembled WGS sequence"/>
</dbReference>
<organism evidence="1 2">
    <name type="scientific">Dorcoceras hygrometricum</name>
    <dbReference type="NCBI Taxonomy" id="472368"/>
    <lineage>
        <taxon>Eukaryota</taxon>
        <taxon>Viridiplantae</taxon>
        <taxon>Streptophyta</taxon>
        <taxon>Embryophyta</taxon>
        <taxon>Tracheophyta</taxon>
        <taxon>Spermatophyta</taxon>
        <taxon>Magnoliopsida</taxon>
        <taxon>eudicotyledons</taxon>
        <taxon>Gunneridae</taxon>
        <taxon>Pentapetalae</taxon>
        <taxon>asterids</taxon>
        <taxon>lamiids</taxon>
        <taxon>Lamiales</taxon>
        <taxon>Gesneriaceae</taxon>
        <taxon>Didymocarpoideae</taxon>
        <taxon>Trichosporeae</taxon>
        <taxon>Loxocarpinae</taxon>
        <taxon>Dorcoceras</taxon>
    </lineage>
</organism>
<keyword evidence="2" id="KW-1185">Reference proteome</keyword>
<accession>A0A2Z7AKF2</accession>
<gene>
    <name evidence="1" type="ORF">F511_41891</name>
</gene>
<name>A0A2Z7AKF2_9LAMI</name>
<protein>
    <submittedName>
        <fullName evidence="1">Lysine-ketoglutarate reductase/saccharopine dehydrogenase bifunctional enzyme</fullName>
    </submittedName>
</protein>
<evidence type="ECO:0000313" key="2">
    <source>
        <dbReference type="Proteomes" id="UP000250235"/>
    </source>
</evidence>
<sequence>MMDEYEIGLIAHGKAVTTRGTRSHVDFNFSCLFSTYEYYENVHLRVNSRPSIRRGSISIGLDKFMCYEDSVEIIDQEMRNWSVLDGQESDRRELIEMALHAANRILGSMPPKHNVLVTPLCIEMLCHCVVDENRAMVLLPSSIESLKIKTDESSPRDPRIEHCSVNPTYVSRGESNQEALAELGILDRGLVPSSGIARAPAFPRTEHLRYGEGFIT</sequence>
<dbReference type="AlphaFoldDB" id="A0A2Z7AKF2"/>
<dbReference type="EMBL" id="KV016321">
    <property type="protein sequence ID" value="KZV19709.1"/>
    <property type="molecule type" value="Genomic_DNA"/>
</dbReference>
<evidence type="ECO:0000313" key="1">
    <source>
        <dbReference type="EMBL" id="KZV19709.1"/>
    </source>
</evidence>
<proteinExistence type="predicted"/>